<dbReference type="InterPro" id="IPR003819">
    <property type="entry name" value="TauD/TfdA-like"/>
</dbReference>
<dbReference type="Proteomes" id="UP001628179">
    <property type="component" value="Unassembled WGS sequence"/>
</dbReference>
<reference evidence="7 8" key="1">
    <citation type="submission" date="2024-09" db="EMBL/GenBank/DDBJ databases">
        <title>Itraconazole resistance in Madurella fahalii resulting from another homologue of gene encoding cytochrome P450 14-alpha sterol demethylase (CYP51).</title>
        <authorList>
            <person name="Yoshioka I."/>
            <person name="Fahal A.H."/>
            <person name="Kaneko S."/>
            <person name="Yaguchi T."/>
        </authorList>
    </citation>
    <scope>NUCLEOTIDE SEQUENCE [LARGE SCALE GENOMIC DNA]</scope>
    <source>
        <strain evidence="7 8">IFM 68171</strain>
    </source>
</reference>
<evidence type="ECO:0000313" key="7">
    <source>
        <dbReference type="EMBL" id="GAB1313378.1"/>
    </source>
</evidence>
<keyword evidence="8" id="KW-1185">Reference proteome</keyword>
<dbReference type="SUPFAM" id="SSF51197">
    <property type="entry name" value="Clavaminate synthase-like"/>
    <property type="match status" value="1"/>
</dbReference>
<dbReference type="InterPro" id="IPR042098">
    <property type="entry name" value="TauD-like_sf"/>
</dbReference>
<dbReference type="GeneID" id="98174332"/>
<feature type="domain" description="TauD/TfdA-like" evidence="6">
    <location>
        <begin position="16"/>
        <end position="309"/>
    </location>
</feature>
<dbReference type="PANTHER" id="PTHR43779">
    <property type="entry name" value="DIOXYGENASE RV0097-RELATED"/>
    <property type="match status" value="1"/>
</dbReference>
<dbReference type="GO" id="GO:0051213">
    <property type="term" value="F:dioxygenase activity"/>
    <property type="evidence" value="ECO:0007669"/>
    <property type="project" value="UniProtKB-KW"/>
</dbReference>
<name>A0ABQ0G6J0_9PEZI</name>
<keyword evidence="2" id="KW-0479">Metal-binding</keyword>
<dbReference type="Gene3D" id="3.60.130.10">
    <property type="entry name" value="Clavaminate synthase-like"/>
    <property type="match status" value="1"/>
</dbReference>
<dbReference type="PANTHER" id="PTHR43779:SF3">
    <property type="entry name" value="(3R)-3-[(CARBOXYMETHYL)AMINO]FATTY ACID OXYGENASE_DECARBOXYLASE"/>
    <property type="match status" value="1"/>
</dbReference>
<dbReference type="InterPro" id="IPR051178">
    <property type="entry name" value="TfdA_dioxygenase"/>
</dbReference>
<comment type="similarity">
    <text evidence="1">Belongs to the TfdA dioxygenase family.</text>
</comment>
<evidence type="ECO:0000256" key="3">
    <source>
        <dbReference type="ARBA" id="ARBA00022964"/>
    </source>
</evidence>
<accession>A0ABQ0G6J0</accession>
<protein>
    <submittedName>
        <fullName evidence="7">Alpha-ketoglutarate-dependent 2,4-dichlorophenoxyacetate dioxygenase</fullName>
    </submittedName>
</protein>
<evidence type="ECO:0000256" key="2">
    <source>
        <dbReference type="ARBA" id="ARBA00022723"/>
    </source>
</evidence>
<evidence type="ECO:0000259" key="6">
    <source>
        <dbReference type="Pfam" id="PF02668"/>
    </source>
</evidence>
<comment type="caution">
    <text evidence="7">The sequence shown here is derived from an EMBL/GenBank/DDBJ whole genome shotgun (WGS) entry which is preliminary data.</text>
</comment>
<evidence type="ECO:0000313" key="8">
    <source>
        <dbReference type="Proteomes" id="UP001628179"/>
    </source>
</evidence>
<organism evidence="7 8">
    <name type="scientific">Madurella fahalii</name>
    <dbReference type="NCBI Taxonomy" id="1157608"/>
    <lineage>
        <taxon>Eukaryota</taxon>
        <taxon>Fungi</taxon>
        <taxon>Dikarya</taxon>
        <taxon>Ascomycota</taxon>
        <taxon>Pezizomycotina</taxon>
        <taxon>Sordariomycetes</taxon>
        <taxon>Sordariomycetidae</taxon>
        <taxon>Sordariales</taxon>
        <taxon>Sordariales incertae sedis</taxon>
        <taxon>Madurella</taxon>
    </lineage>
</organism>
<gene>
    <name evidence="7" type="ORF">MFIFM68171_03588</name>
</gene>
<evidence type="ECO:0000256" key="5">
    <source>
        <dbReference type="ARBA" id="ARBA00023004"/>
    </source>
</evidence>
<evidence type="ECO:0000256" key="1">
    <source>
        <dbReference type="ARBA" id="ARBA00005896"/>
    </source>
</evidence>
<dbReference type="EMBL" id="BAAFSV010000002">
    <property type="protein sequence ID" value="GAB1313378.1"/>
    <property type="molecule type" value="Genomic_DNA"/>
</dbReference>
<dbReference type="Pfam" id="PF02668">
    <property type="entry name" value="TauD"/>
    <property type="match status" value="1"/>
</dbReference>
<sequence length="342" mass="37854">MSSILIQDTPYKTLSVKEIRPDFGAEVSGVDFEATSEEQLKELLAVLAKYAFTVHRSTPLTDDSHIAFSRLLGSLDDTRRFQSPNGSGPKSRLHHHPELFDASNLSHDGSILSLSSPRAHGNKGNALFHVDSSFNPRRSSFSLLRAVVLPPAETGGRATEFADSRRAWEDLPDHVKRELTADGEGLVGAHCMAQSRKLGSPEFFAHVQPDQAPMARHKVVQTHAPSGRRNLYVGAHLHHLETPAGERVSGSDRLVKYLNEFVGQEKYVVRVEWREPGDLVIWDNRAVLHRAPGNWDGEGEYVRDLRRTTVHDGGEDAWGLNVVGTPMPTMESWAGRPATLKA</sequence>
<evidence type="ECO:0000256" key="4">
    <source>
        <dbReference type="ARBA" id="ARBA00023002"/>
    </source>
</evidence>
<proteinExistence type="inferred from homology"/>
<dbReference type="RefSeq" id="XP_070915110.1">
    <property type="nucleotide sequence ID" value="XM_071059009.1"/>
</dbReference>
<keyword evidence="5" id="KW-0408">Iron</keyword>
<keyword evidence="4" id="KW-0560">Oxidoreductase</keyword>
<keyword evidence="3 7" id="KW-0223">Dioxygenase</keyword>